<dbReference type="Pfam" id="PF13649">
    <property type="entry name" value="Methyltransf_25"/>
    <property type="match status" value="1"/>
</dbReference>
<dbReference type="RefSeq" id="WP_070746428.1">
    <property type="nucleotide sequence ID" value="NZ_MDZA01000426.1"/>
</dbReference>
<dbReference type="Proteomes" id="UP000177506">
    <property type="component" value="Unassembled WGS sequence"/>
</dbReference>
<keyword evidence="2" id="KW-0489">Methyltransferase</keyword>
<dbReference type="EMBL" id="MDZA01000426">
    <property type="protein sequence ID" value="OGX82779.1"/>
    <property type="molecule type" value="Genomic_DNA"/>
</dbReference>
<dbReference type="GO" id="GO:0008168">
    <property type="term" value="F:methyltransferase activity"/>
    <property type="evidence" value="ECO:0007669"/>
    <property type="project" value="UniProtKB-KW"/>
</dbReference>
<accession>A0A1G1SVY5</accession>
<evidence type="ECO:0000313" key="2">
    <source>
        <dbReference type="EMBL" id="OGX82779.1"/>
    </source>
</evidence>
<comment type="caution">
    <text evidence="2">The sequence shown here is derived from an EMBL/GenBank/DDBJ whole genome shotgun (WGS) entry which is preliminary data.</text>
</comment>
<dbReference type="CDD" id="cd02440">
    <property type="entry name" value="AdoMet_MTases"/>
    <property type="match status" value="1"/>
</dbReference>
<proteinExistence type="predicted"/>
<evidence type="ECO:0000313" key="3">
    <source>
        <dbReference type="Proteomes" id="UP000177506"/>
    </source>
</evidence>
<keyword evidence="3" id="KW-1185">Reference proteome</keyword>
<organism evidence="2 3">
    <name type="scientific">Hymenobacter coccineus</name>
    <dbReference type="NCBI Taxonomy" id="1908235"/>
    <lineage>
        <taxon>Bacteria</taxon>
        <taxon>Pseudomonadati</taxon>
        <taxon>Bacteroidota</taxon>
        <taxon>Cytophagia</taxon>
        <taxon>Cytophagales</taxon>
        <taxon>Hymenobacteraceae</taxon>
        <taxon>Hymenobacter</taxon>
    </lineage>
</organism>
<dbReference type="PANTHER" id="PTHR43591">
    <property type="entry name" value="METHYLTRANSFERASE"/>
    <property type="match status" value="1"/>
</dbReference>
<protein>
    <submittedName>
        <fullName evidence="2">Methyltransferase type 11</fullName>
    </submittedName>
</protein>
<keyword evidence="2" id="KW-0808">Transferase</keyword>
<evidence type="ECO:0000259" key="1">
    <source>
        <dbReference type="Pfam" id="PF13649"/>
    </source>
</evidence>
<gene>
    <name evidence="2" type="ORF">BEN49_02645</name>
</gene>
<reference evidence="2 3" key="1">
    <citation type="submission" date="2016-08" db="EMBL/GenBank/DDBJ databases">
        <title>Hymenobacter coccineus sp. nov., Hymenobacter lapidarius sp. nov. and Hymenobacter glacialis sp. nov., isolated from Antarctic soil.</title>
        <authorList>
            <person name="Sedlacek I."/>
            <person name="Kralova S."/>
            <person name="Kyrova K."/>
            <person name="Maslanova I."/>
            <person name="Stankova E."/>
            <person name="Vrbovska V."/>
            <person name="Nemec M."/>
            <person name="Bartak M."/>
            <person name="Svec P."/>
            <person name="Busse H.-J."/>
            <person name="Pantucek R."/>
        </authorList>
    </citation>
    <scope>NUCLEOTIDE SEQUENCE [LARGE SCALE GENOMIC DNA]</scope>
    <source>
        <strain evidence="2 3">CCM 8649</strain>
    </source>
</reference>
<dbReference type="InterPro" id="IPR041698">
    <property type="entry name" value="Methyltransf_25"/>
</dbReference>
<feature type="domain" description="Methyltransferase" evidence="1">
    <location>
        <begin position="53"/>
        <end position="148"/>
    </location>
</feature>
<dbReference type="SUPFAM" id="SSF53335">
    <property type="entry name" value="S-adenosyl-L-methionine-dependent methyltransferases"/>
    <property type="match status" value="1"/>
</dbReference>
<sequence>METALEQIREQQKQTWDRFSPGWKKWDSWTMNFLRPMGYEIVSALHITASDQVLDVATGTGEPGLTLARLANHGHVIGFDLSEGMLAVARENATRQGIANYEAVAGDVCESPFENHRFDAISCRMGFMFFPDMLLAAQEMHRVLKPCGRLATCVWATPAQNPWITTMMGAIAAHMALPAPPPGAPGMFRCAQPGMLIGLLQAAGFENVHQKEVVSIVGFATPEEYWQNMTEVAAPVVAAMSQADEATRAAIKKSVFASLEQNRVDGEIRLQFASLVLSAEKG</sequence>
<dbReference type="OrthoDB" id="9795634at2"/>
<dbReference type="GO" id="GO:0032259">
    <property type="term" value="P:methylation"/>
    <property type="evidence" value="ECO:0007669"/>
    <property type="project" value="UniProtKB-KW"/>
</dbReference>
<name>A0A1G1SVY5_9BACT</name>
<dbReference type="InterPro" id="IPR029063">
    <property type="entry name" value="SAM-dependent_MTases_sf"/>
</dbReference>
<dbReference type="Gene3D" id="3.40.50.150">
    <property type="entry name" value="Vaccinia Virus protein VP39"/>
    <property type="match status" value="1"/>
</dbReference>
<dbReference type="AlphaFoldDB" id="A0A1G1SVY5"/>